<protein>
    <submittedName>
        <fullName evidence="1">Lactonase, 7-bladed beta-propeller-domain-containing protein</fullName>
    </submittedName>
</protein>
<comment type="caution">
    <text evidence="1">The sequence shown here is derived from an EMBL/GenBank/DDBJ whole genome shotgun (WGS) entry which is preliminary data.</text>
</comment>
<dbReference type="EMBL" id="JAGIZQ010000006">
    <property type="protein sequence ID" value="KAH6622575.1"/>
    <property type="molecule type" value="Genomic_DNA"/>
</dbReference>
<accession>A0ACB7NWC5</accession>
<evidence type="ECO:0000313" key="2">
    <source>
        <dbReference type="Proteomes" id="UP000724584"/>
    </source>
</evidence>
<name>A0ACB7NWC5_9PEZI</name>
<sequence>MAHGAVHNLFVGNLRPPASIYALEFNDETNDFKLLKNNTADASHAWITFDYAKKNIYGSSLNETRIASYSVLNATTVELTRNISATGDCFNTTSAFVTAMPNPPYHVFTGSWPSPNACGMSLSTSDTGALTNILSTWTYTNESGIHGLALSPRTTPSNTTTTPPQPQLLYSADLNGDLLWTHAINLTTGAATEVARFSMPGAAGAHPRHLAAHPNGARLYAVMEADNTVAEYVLDPATGAVTKEVVRHSLLPIEADTERYWSAEVMLSASGRYLWASVRAKEEEDTGFVAVFLVGADGGIVKKMFRVPTTTKGGKANAVSPAFWDDEYAAMTDYGEGYVLMWRMDGKRERPDGLIEYSSAKAVAKVDVKDGGCCANAIWYS</sequence>
<reference evidence="1 2" key="1">
    <citation type="journal article" date="2021" name="Nat. Commun.">
        <title>Genetic determinants of endophytism in the Arabidopsis root mycobiome.</title>
        <authorList>
            <person name="Mesny F."/>
            <person name="Miyauchi S."/>
            <person name="Thiergart T."/>
            <person name="Pickel B."/>
            <person name="Atanasova L."/>
            <person name="Karlsson M."/>
            <person name="Huettel B."/>
            <person name="Barry K.W."/>
            <person name="Haridas S."/>
            <person name="Chen C."/>
            <person name="Bauer D."/>
            <person name="Andreopoulos W."/>
            <person name="Pangilinan J."/>
            <person name="LaButti K."/>
            <person name="Riley R."/>
            <person name="Lipzen A."/>
            <person name="Clum A."/>
            <person name="Drula E."/>
            <person name="Henrissat B."/>
            <person name="Kohler A."/>
            <person name="Grigoriev I.V."/>
            <person name="Martin F.M."/>
            <person name="Hacquard S."/>
        </authorList>
    </citation>
    <scope>NUCLEOTIDE SEQUENCE [LARGE SCALE GENOMIC DNA]</scope>
    <source>
        <strain evidence="1 2">MPI-SDFR-AT-0079</strain>
    </source>
</reference>
<evidence type="ECO:0000313" key="1">
    <source>
        <dbReference type="EMBL" id="KAH6622575.1"/>
    </source>
</evidence>
<keyword evidence="2" id="KW-1185">Reference proteome</keyword>
<organism evidence="1 2">
    <name type="scientific">Chaetomium tenue</name>
    <dbReference type="NCBI Taxonomy" id="1854479"/>
    <lineage>
        <taxon>Eukaryota</taxon>
        <taxon>Fungi</taxon>
        <taxon>Dikarya</taxon>
        <taxon>Ascomycota</taxon>
        <taxon>Pezizomycotina</taxon>
        <taxon>Sordariomycetes</taxon>
        <taxon>Sordariomycetidae</taxon>
        <taxon>Sordariales</taxon>
        <taxon>Chaetomiaceae</taxon>
        <taxon>Chaetomium</taxon>
    </lineage>
</organism>
<dbReference type="Proteomes" id="UP000724584">
    <property type="component" value="Unassembled WGS sequence"/>
</dbReference>
<proteinExistence type="predicted"/>
<gene>
    <name evidence="1" type="ORF">F5144DRAFT_497509</name>
</gene>